<dbReference type="InterPro" id="IPR056597">
    <property type="entry name" value="ARM_LRRK2"/>
</dbReference>
<dbReference type="InterPro" id="IPR015943">
    <property type="entry name" value="WD40/YVTN_repeat-like_dom_sf"/>
</dbReference>
<dbReference type="SMART" id="SM00364">
    <property type="entry name" value="LRR_BAC"/>
    <property type="match status" value="5"/>
</dbReference>
<dbReference type="SMART" id="SM00220">
    <property type="entry name" value="S_TKc"/>
    <property type="match status" value="1"/>
</dbReference>
<dbReference type="GO" id="GO:0005524">
    <property type="term" value="F:ATP binding"/>
    <property type="evidence" value="ECO:0007669"/>
    <property type="project" value="UniProtKB-UniRule"/>
</dbReference>
<evidence type="ECO:0000256" key="1">
    <source>
        <dbReference type="ARBA" id="ARBA00001946"/>
    </source>
</evidence>
<dbReference type="InterPro" id="IPR003591">
    <property type="entry name" value="Leu-rich_rpt_typical-subtyp"/>
</dbReference>
<evidence type="ECO:0000256" key="8">
    <source>
        <dbReference type="ARBA" id="ARBA00022777"/>
    </source>
</evidence>
<sequence>CVSVSVSVCRSEEHINKLIVRLQNVQVDKSVDTLLQILEDLLQHTSAENASSLFQNKNVYINVLVVLESYINITSIQQVGWSLLYKLIELCPSILNKLAAPWDVGKDWDVLGDTDIFTLVVEAMRTFATDSSIQMQGSQVLCALLEKVSDEQVIEFVEGKDHWVILEAIKHLQQNEDSVLHALRALLPLARPPNNVEILMSGNEKCYTVVMTIMTSFPDNEAIQDIGCRLFQKFTLDNFYNILVLNGVQEVIVKAVVRYPANSSLQAAGLSTLALLTETIFVNKDLDERKDEEDLCWLEACCKALEFHKENQEVQEAACWALNNLLMYQNDLHEKFGDDETRFPVHRLVMAAMLLHSTSKEVFQASANALATLADQSVRIRKLLLAKGIHINILDLMKKHSDCCDVLESACKVLNKLFFGSLSLTRIVSSMKSYEQFVSVQLEALRTISHFIFCKMNPEEVGRNLHEDTERMDLKQKVIKNQCLLEGVHTLVLEAMNKFVGNPALQQCGLRVLYAISDCSGSLEMMTAHGAMDTVLHTMQIYPHEREIQCLSLKFLFVLAPKKHLSNTLLALSAKVIVETLLRFEEDTEIQIQGFQVALMCFTILPSAATTFFMESIDKVIFRQMILRFMDDRNKQLQNLICKCLSKLCCDNAIKNKMLQNACSENNVTMAESLIILGADVNQKSWSESLIYQACERSNNPLLVELLLNSGTREQDIRKSLDVSIKKGDANIIGLLLKKLGLDQNNKAICLGGCRMGKIEAAWLSPLFPDEKLPVSRGQLTIGTSLAKLVLRYRAKPGVLLMHHSSTSSDMSYPEEAWERNDNWILLPELSATDSEESGTFCTDELESEGLINTFSYENNNNNNPYIWYSAVHVGRIFQSTSQDNNNNNPYCASKGSSLGSGQDLAHEFECIKSLDLSANELDNLNSINEKCPVSMQLATLQKLDLHQNNLMGFSKELCTIFKGLTDLDLSNNKFTSFPCCVLEMPSINTIDISKNNIGHSLILNLNTRCTTLKQLILSQNQLSSFPECLGEVITKIEELFLKGNKISTVVSSLCLTELNLLDLSQNCITIIPDTFLIQCPKMEIFRASENHLSILSGLPSKITVIELANNNFHQVPKAVLQLQHLRSINLSHNKISELPRPVLWASSNIRELIFSHNQIRVLDLSEGMNKWSRLGKLDLSNNNLKELPLQIGLLGNLTSLLLSYNSDLRSFPNEMGKLHKLWELEMQGLDLDLDLKHVGSKTKDIIRFLHQRLKKAVPYYRMKLMIVGNVGSGKTTLLRHLMKLKRSETGPEKPTIGIDVKEWYVLNVWDFAGQEEFYSTHPHFMSLRALYLVVYDLNKGASEIDAIKPWLFNIKARAPSCPVILVGTHFDVTDLKHRDDCIIKINTELLQHRDFPPIRDYHFVVATEESDSLSKLRKAIICAIQTFKIRDQPVMGQLIPHSYMELEKRIVQERRVVLSEFPVIHHQRLLEIVQENQLQLDENELPHAVHFLNESGVLLHFHDPVLQLRDLYFVDPQWLCKMMAQVVTVRAASFPKHPQGIIYRSDVEKFLSQKNSFPRNYMSQYIKLLEKFQIALPLGEEQLLIPSSLPDQRPVIELPHDENSELIVRLYEMPYFPMGFWSRLINRLLEVSVYMLGGREKPLRSNRTYWRQGIYLIWSPEAYCLVESTILDNKPESILKITVPCCRKGFILLGQIVDHIDSLMEEWFPGLLETDVNGEGGTLLKKYVMYSFEDSQECQQMLLDDLIDIAEEGDFLSSPTDRSNRISISRVAPDLVLSDLPRNIMLDRNHLELEQTPDFLLGDGGFGSVYRASYRSEEVAVKIFNKHVSQMHLHRMLRQELAVLSHLHHPSLVSLLAADFRPRMLVMELAPKGSLDLFLNHEKGSLNRTLQHRIALHVAEGLRYLHSSMIIYRDMKPHNVLLFNLNPNSAIIAKIADYGIAQYCCRMGIKSSEGTAGFRAPEVAKGNVIYNHQADIYSFGLLLYDIITNGRRIIDGMKFSNEFDELAIQGKLPDPVNEYNCSPWPGIQDLIEDCLKENPEDRPTAFQVYQTLNSAELLCLKRRIIIPSNLTGECMVATNPICKQPGVWIGTGKRYKAQLSSLELNTDRQTVDIDDSRILCLELISVIGEQDNWVVAGTQSGHLWVINTENVKSIHQLRKMSDSITCLFFTYHSKHSKEENFLLVGTADGKLAVFKDTTVKYQDGAPLKVIDIGDVSTPLVCLNISQNSGQSVIWAGCGTKIISFTNDFTVQKMIDTKTNQKYHSDGNIITMAIDKYIYLAKKNSHVVELWDKKTDRLNVSIDCASLLKIIFLMHKINLENDKNLDTYSARVKALYLQKNTALWIGTGGGHIILLDLSTQQPIRVIPKLCDSIRCMVAAQIGKNLRVRNMDCHESNKWQSELQAHLFVWDINLPYDIQNLKKHTDMRREITEKMRTGLLE</sequence>
<evidence type="ECO:0000313" key="17">
    <source>
        <dbReference type="Proteomes" id="UP000314986"/>
    </source>
</evidence>
<dbReference type="Pfam" id="PF23744">
    <property type="entry name" value="ARM_LRRK2"/>
    <property type="match status" value="2"/>
</dbReference>
<accession>A0A4W3J652</accession>
<comment type="catalytic activity">
    <reaction evidence="12">
        <text>L-seryl-[protein] + ATP = O-phospho-L-seryl-[protein] + ADP + H(+)</text>
        <dbReference type="Rhea" id="RHEA:17989"/>
        <dbReference type="Rhea" id="RHEA-COMP:9863"/>
        <dbReference type="Rhea" id="RHEA-COMP:11604"/>
        <dbReference type="ChEBI" id="CHEBI:15378"/>
        <dbReference type="ChEBI" id="CHEBI:29999"/>
        <dbReference type="ChEBI" id="CHEBI:30616"/>
        <dbReference type="ChEBI" id="CHEBI:83421"/>
        <dbReference type="ChEBI" id="CHEBI:456216"/>
        <dbReference type="EC" id="2.7.11.1"/>
    </reaction>
</comment>
<dbReference type="Gene3D" id="1.25.10.10">
    <property type="entry name" value="Leucine-rich Repeat Variant"/>
    <property type="match status" value="2"/>
</dbReference>
<dbReference type="SMART" id="SM00369">
    <property type="entry name" value="LRR_TYP"/>
    <property type="match status" value="7"/>
</dbReference>
<dbReference type="GO" id="GO:0005525">
    <property type="term" value="F:GTP binding"/>
    <property type="evidence" value="ECO:0007669"/>
    <property type="project" value="UniProtKB-KW"/>
</dbReference>
<dbReference type="EC" id="2.7.11.1" evidence="2"/>
<dbReference type="PROSITE" id="PS00108">
    <property type="entry name" value="PROTEIN_KINASE_ST"/>
    <property type="match status" value="1"/>
</dbReference>
<dbReference type="Proteomes" id="UP000314986">
    <property type="component" value="Unassembled WGS sequence"/>
</dbReference>
<dbReference type="Pfam" id="PF00069">
    <property type="entry name" value="Pkinase"/>
    <property type="match status" value="1"/>
</dbReference>
<keyword evidence="7 13" id="KW-0547">Nucleotide-binding</keyword>
<comment type="catalytic activity">
    <reaction evidence="11">
        <text>L-threonyl-[protein] + ATP = O-phospho-L-threonyl-[protein] + ADP + H(+)</text>
        <dbReference type="Rhea" id="RHEA:46608"/>
        <dbReference type="Rhea" id="RHEA-COMP:11060"/>
        <dbReference type="Rhea" id="RHEA-COMP:11605"/>
        <dbReference type="ChEBI" id="CHEBI:15378"/>
        <dbReference type="ChEBI" id="CHEBI:30013"/>
        <dbReference type="ChEBI" id="CHEBI:30616"/>
        <dbReference type="ChEBI" id="CHEBI:61977"/>
        <dbReference type="ChEBI" id="CHEBI:456216"/>
        <dbReference type="EC" id="2.7.11.1"/>
    </reaction>
</comment>
<keyword evidence="4" id="KW-0433">Leucine-rich repeat</keyword>
<dbReference type="InParanoid" id="A0A4W3J652"/>
<dbReference type="InterPro" id="IPR011989">
    <property type="entry name" value="ARM-like"/>
</dbReference>
<evidence type="ECO:0000256" key="4">
    <source>
        <dbReference type="ARBA" id="ARBA00022614"/>
    </source>
</evidence>
<dbReference type="InterPro" id="IPR017441">
    <property type="entry name" value="Protein_kinase_ATP_BS"/>
</dbReference>
<gene>
    <name evidence="16" type="primary">lrrk2</name>
</gene>
<dbReference type="Pfam" id="PF23748">
    <property type="entry name" value="Beta-prop_LRRK2"/>
    <property type="match status" value="1"/>
</dbReference>
<dbReference type="Pfam" id="PF23745">
    <property type="entry name" value="ANK_LRRK2"/>
    <property type="match status" value="1"/>
</dbReference>
<keyword evidence="6" id="KW-0677">Repeat</keyword>
<evidence type="ECO:0000256" key="5">
    <source>
        <dbReference type="ARBA" id="ARBA00022679"/>
    </source>
</evidence>
<feature type="domain" description="Protein kinase" evidence="14">
    <location>
        <begin position="1796"/>
        <end position="2059"/>
    </location>
</feature>
<dbReference type="SUPFAM" id="SSF48371">
    <property type="entry name" value="ARM repeat"/>
    <property type="match status" value="2"/>
</dbReference>
<dbReference type="PANTHER" id="PTHR48005">
    <property type="entry name" value="LEUCINE RICH REPEAT KINASE 2"/>
    <property type="match status" value="1"/>
</dbReference>
<dbReference type="InterPro" id="IPR011009">
    <property type="entry name" value="Kinase-like_dom_sf"/>
</dbReference>
<evidence type="ECO:0000256" key="10">
    <source>
        <dbReference type="ARBA" id="ARBA00023134"/>
    </source>
</evidence>
<evidence type="ECO:0000256" key="13">
    <source>
        <dbReference type="PROSITE-ProRule" id="PRU10141"/>
    </source>
</evidence>
<dbReference type="Gene3D" id="1.10.10.10">
    <property type="entry name" value="Winged helix-like DNA-binding domain superfamily/Winged helix DNA-binding domain"/>
    <property type="match status" value="1"/>
</dbReference>
<reference evidence="17" key="1">
    <citation type="journal article" date="2006" name="Science">
        <title>Ancient noncoding elements conserved in the human genome.</title>
        <authorList>
            <person name="Venkatesh B."/>
            <person name="Kirkness E.F."/>
            <person name="Loh Y.H."/>
            <person name="Halpern A.L."/>
            <person name="Lee A.P."/>
            <person name="Johnson J."/>
            <person name="Dandona N."/>
            <person name="Viswanathan L.D."/>
            <person name="Tay A."/>
            <person name="Venter J.C."/>
            <person name="Strausberg R.L."/>
            <person name="Brenner S."/>
        </authorList>
    </citation>
    <scope>NUCLEOTIDE SEQUENCE [LARGE SCALE GENOMIC DNA]</scope>
</reference>
<dbReference type="Pfam" id="PF16095">
    <property type="entry name" value="COR-A"/>
    <property type="match status" value="1"/>
</dbReference>
<dbReference type="InterPro" id="IPR051420">
    <property type="entry name" value="Ser_Thr_Kinases_DiverseReg"/>
</dbReference>
<dbReference type="PROSITE" id="PS00107">
    <property type="entry name" value="PROTEIN_KINASE_ATP"/>
    <property type="match status" value="1"/>
</dbReference>
<dbReference type="InterPro" id="IPR020859">
    <property type="entry name" value="ROC"/>
</dbReference>
<feature type="binding site" evidence="13">
    <location>
        <position position="1823"/>
    </location>
    <ligand>
        <name>ATP</name>
        <dbReference type="ChEBI" id="CHEBI:30616"/>
    </ligand>
</feature>
<evidence type="ECO:0000256" key="6">
    <source>
        <dbReference type="ARBA" id="ARBA00022737"/>
    </source>
</evidence>
<dbReference type="PRINTS" id="PR00449">
    <property type="entry name" value="RASTRNSFRMNG"/>
</dbReference>
<dbReference type="Gene3D" id="1.10.510.10">
    <property type="entry name" value="Transferase(Phosphotransferase) domain 1"/>
    <property type="match status" value="1"/>
</dbReference>
<evidence type="ECO:0000259" key="14">
    <source>
        <dbReference type="PROSITE" id="PS50011"/>
    </source>
</evidence>
<dbReference type="Gene3D" id="3.30.70.1390">
    <property type="entry name" value="ROC domain from the Parkinson's disease-associated leucine-rich repeat kinase 2"/>
    <property type="match status" value="1"/>
</dbReference>
<dbReference type="STRING" id="7868.ENSCMIP00000035051"/>
<dbReference type="InterPro" id="IPR000719">
    <property type="entry name" value="Prot_kinase_dom"/>
</dbReference>
<keyword evidence="17" id="KW-1185">Reference proteome</keyword>
<feature type="domain" description="Roc" evidence="15">
    <location>
        <begin position="1256"/>
        <end position="1428"/>
    </location>
</feature>
<proteinExistence type="predicted"/>
<dbReference type="InterPro" id="IPR057263">
    <property type="entry name" value="COR-B"/>
</dbReference>
<dbReference type="InterPro" id="IPR001611">
    <property type="entry name" value="Leu-rich_rpt"/>
</dbReference>
<dbReference type="SUPFAM" id="SSF52540">
    <property type="entry name" value="P-loop containing nucleoside triphosphate hydrolases"/>
    <property type="match status" value="1"/>
</dbReference>
<reference evidence="16" key="4">
    <citation type="submission" date="2025-08" db="UniProtKB">
        <authorList>
            <consortium name="Ensembl"/>
        </authorList>
    </citation>
    <scope>IDENTIFICATION</scope>
</reference>
<reference evidence="16" key="5">
    <citation type="submission" date="2025-09" db="UniProtKB">
        <authorList>
            <consortium name="Ensembl"/>
        </authorList>
    </citation>
    <scope>IDENTIFICATION</scope>
</reference>
<reference evidence="17" key="2">
    <citation type="journal article" date="2007" name="PLoS Biol.">
        <title>Survey sequencing and comparative analysis of the elephant shark (Callorhinchus milii) genome.</title>
        <authorList>
            <person name="Venkatesh B."/>
            <person name="Kirkness E.F."/>
            <person name="Loh Y.H."/>
            <person name="Halpern A.L."/>
            <person name="Lee A.P."/>
            <person name="Johnson J."/>
            <person name="Dandona N."/>
            <person name="Viswanathan L.D."/>
            <person name="Tay A."/>
            <person name="Venter J.C."/>
            <person name="Strausberg R.L."/>
            <person name="Brenner S."/>
        </authorList>
    </citation>
    <scope>NUCLEOTIDE SEQUENCE [LARGE SCALE GENOMIC DNA]</scope>
</reference>
<dbReference type="Pfam" id="PF08477">
    <property type="entry name" value="Roc"/>
    <property type="match status" value="1"/>
</dbReference>
<keyword evidence="8" id="KW-0418">Kinase</keyword>
<dbReference type="Gene3D" id="3.30.200.20">
    <property type="entry name" value="Phosphorylase Kinase, domain 1"/>
    <property type="match status" value="1"/>
</dbReference>
<dbReference type="Gene3D" id="3.40.50.300">
    <property type="entry name" value="P-loop containing nucleotide triphosphate hydrolases"/>
    <property type="match status" value="1"/>
</dbReference>
<dbReference type="FunFam" id="1.10.510.10:FF:001216">
    <property type="entry name" value="Leucine-rich repeat kinase 2"/>
    <property type="match status" value="1"/>
</dbReference>
<evidence type="ECO:0000256" key="9">
    <source>
        <dbReference type="ARBA" id="ARBA00022840"/>
    </source>
</evidence>
<dbReference type="Pfam" id="PF13855">
    <property type="entry name" value="LRR_8"/>
    <property type="match status" value="1"/>
</dbReference>
<dbReference type="SUPFAM" id="SSF50978">
    <property type="entry name" value="WD40 repeat-like"/>
    <property type="match status" value="1"/>
</dbReference>
<evidence type="ECO:0000259" key="15">
    <source>
        <dbReference type="PROSITE" id="PS51424"/>
    </source>
</evidence>
<dbReference type="InterPro" id="IPR032675">
    <property type="entry name" value="LRR_dom_sf"/>
</dbReference>
<dbReference type="Ensembl" id="ENSCMIT00000035573.1">
    <property type="protein sequence ID" value="ENSCMIP00000035051.1"/>
    <property type="gene ID" value="ENSCMIG00000014801.1"/>
</dbReference>
<dbReference type="PANTHER" id="PTHR48005:SF13">
    <property type="entry name" value="SERINE_THREONINE-PROTEIN KINASE DDB_G0278509-RELATED"/>
    <property type="match status" value="1"/>
</dbReference>
<dbReference type="InterPro" id="IPR036770">
    <property type="entry name" value="Ankyrin_rpt-contain_sf"/>
</dbReference>
<dbReference type="InterPro" id="IPR036388">
    <property type="entry name" value="WH-like_DNA-bd_sf"/>
</dbReference>
<keyword evidence="3" id="KW-0723">Serine/threonine-protein kinase</keyword>
<keyword evidence="10" id="KW-0342">GTP-binding</keyword>
<keyword evidence="5" id="KW-0808">Transferase</keyword>
<dbReference type="Gene3D" id="2.130.10.10">
    <property type="entry name" value="YVTN repeat-like/Quinoprotein amine dehydrogenase"/>
    <property type="match status" value="1"/>
</dbReference>
<dbReference type="GO" id="GO:0004674">
    <property type="term" value="F:protein serine/threonine kinase activity"/>
    <property type="evidence" value="ECO:0007669"/>
    <property type="project" value="UniProtKB-KW"/>
</dbReference>
<keyword evidence="9 13" id="KW-0067">ATP-binding</keyword>
<dbReference type="PROSITE" id="PS51419">
    <property type="entry name" value="RAB"/>
    <property type="match status" value="1"/>
</dbReference>
<dbReference type="PROSITE" id="PS51450">
    <property type="entry name" value="LRR"/>
    <property type="match status" value="2"/>
</dbReference>
<dbReference type="GeneTree" id="ENSGT00940000158267"/>
<dbReference type="InterPro" id="IPR016024">
    <property type="entry name" value="ARM-type_fold"/>
</dbReference>
<evidence type="ECO:0000256" key="12">
    <source>
        <dbReference type="ARBA" id="ARBA00048679"/>
    </source>
</evidence>
<dbReference type="SUPFAM" id="SSF56112">
    <property type="entry name" value="Protein kinase-like (PK-like)"/>
    <property type="match status" value="1"/>
</dbReference>
<dbReference type="PROSITE" id="PS50011">
    <property type="entry name" value="PROTEIN_KINASE_DOM"/>
    <property type="match status" value="1"/>
</dbReference>
<dbReference type="Pfam" id="PF25497">
    <property type="entry name" value="COR-B"/>
    <property type="match status" value="1"/>
</dbReference>
<evidence type="ECO:0000256" key="3">
    <source>
        <dbReference type="ARBA" id="ARBA00022527"/>
    </source>
</evidence>
<dbReference type="InterPro" id="IPR027417">
    <property type="entry name" value="P-loop_NTPase"/>
</dbReference>
<protein>
    <recommendedName>
        <fullName evidence="2">non-specific serine/threonine protein kinase</fullName>
        <ecNumber evidence="2">2.7.11.1</ecNumber>
    </recommendedName>
</protein>
<evidence type="ECO:0000256" key="11">
    <source>
        <dbReference type="ARBA" id="ARBA00047899"/>
    </source>
</evidence>
<dbReference type="PROSITE" id="PS51424">
    <property type="entry name" value="ROC"/>
    <property type="match status" value="1"/>
</dbReference>
<dbReference type="GO" id="GO:0009966">
    <property type="term" value="P:regulation of signal transduction"/>
    <property type="evidence" value="ECO:0007669"/>
    <property type="project" value="UniProtKB-ARBA"/>
</dbReference>
<dbReference type="GO" id="GO:0005737">
    <property type="term" value="C:cytoplasm"/>
    <property type="evidence" value="ECO:0007669"/>
    <property type="project" value="UniProtKB-ARBA"/>
</dbReference>
<dbReference type="Gene3D" id="1.25.40.20">
    <property type="entry name" value="Ankyrin repeat-containing domain"/>
    <property type="match status" value="1"/>
</dbReference>
<dbReference type="InterPro" id="IPR032171">
    <property type="entry name" value="COR-A"/>
</dbReference>
<dbReference type="InterPro" id="IPR036322">
    <property type="entry name" value="WD40_repeat_dom_sf"/>
</dbReference>
<dbReference type="InterPro" id="IPR005225">
    <property type="entry name" value="Small_GTP-bd"/>
</dbReference>
<name>A0A4W3J652_CALMI</name>
<reference evidence="17" key="3">
    <citation type="journal article" date="2014" name="Nature">
        <title>Elephant shark genome provides unique insights into gnathostome evolution.</title>
        <authorList>
            <consortium name="International Elephant Shark Genome Sequencing Consortium"/>
            <person name="Venkatesh B."/>
            <person name="Lee A.P."/>
            <person name="Ravi V."/>
            <person name="Maurya A.K."/>
            <person name="Lian M.M."/>
            <person name="Swann J.B."/>
            <person name="Ohta Y."/>
            <person name="Flajnik M.F."/>
            <person name="Sutoh Y."/>
            <person name="Kasahara M."/>
            <person name="Hoon S."/>
            <person name="Gangu V."/>
            <person name="Roy S.W."/>
            <person name="Irimia M."/>
            <person name="Korzh V."/>
            <person name="Kondrychyn I."/>
            <person name="Lim Z.W."/>
            <person name="Tay B.H."/>
            <person name="Tohari S."/>
            <person name="Kong K.W."/>
            <person name="Ho S."/>
            <person name="Lorente-Galdos B."/>
            <person name="Quilez J."/>
            <person name="Marques-Bonet T."/>
            <person name="Raney B.J."/>
            <person name="Ingham P.W."/>
            <person name="Tay A."/>
            <person name="Hillier L.W."/>
            <person name="Minx P."/>
            <person name="Boehm T."/>
            <person name="Wilson R.K."/>
            <person name="Brenner S."/>
            <person name="Warren W.C."/>
        </authorList>
    </citation>
    <scope>NUCLEOTIDE SEQUENCE [LARGE SCALE GENOMIC DNA]</scope>
</reference>
<dbReference type="InterPro" id="IPR008271">
    <property type="entry name" value="Ser/Thr_kinase_AS"/>
</dbReference>
<evidence type="ECO:0000256" key="7">
    <source>
        <dbReference type="ARBA" id="ARBA00022741"/>
    </source>
</evidence>
<dbReference type="FunFam" id="3.40.50.300:FF:000656">
    <property type="entry name" value="Leucine-rich repeat serine/threonine-protein kinase 2"/>
    <property type="match status" value="1"/>
</dbReference>
<evidence type="ECO:0000313" key="16">
    <source>
        <dbReference type="Ensembl" id="ENSCMIP00000035051.1"/>
    </source>
</evidence>
<comment type="cofactor">
    <cofactor evidence="1">
        <name>Mg(2+)</name>
        <dbReference type="ChEBI" id="CHEBI:18420"/>
    </cofactor>
</comment>
<dbReference type="SUPFAM" id="SSF48403">
    <property type="entry name" value="Ankyrin repeat"/>
    <property type="match status" value="1"/>
</dbReference>
<dbReference type="SUPFAM" id="SSF52058">
    <property type="entry name" value="L domain-like"/>
    <property type="match status" value="1"/>
</dbReference>
<dbReference type="NCBIfam" id="TIGR00231">
    <property type="entry name" value="small_GTP"/>
    <property type="match status" value="1"/>
</dbReference>
<dbReference type="InterPro" id="IPR056602">
    <property type="entry name" value="Beta-prop_LRRK2"/>
</dbReference>
<dbReference type="InterPro" id="IPR056593">
    <property type="entry name" value="ANK_LRRK2"/>
</dbReference>
<dbReference type="OMA" id="FIVECMV"/>
<dbReference type="SMART" id="SM00175">
    <property type="entry name" value="RAB"/>
    <property type="match status" value="1"/>
</dbReference>
<dbReference type="Gene3D" id="3.80.10.10">
    <property type="entry name" value="Ribonuclease Inhibitor"/>
    <property type="match status" value="2"/>
</dbReference>
<evidence type="ECO:0000256" key="2">
    <source>
        <dbReference type="ARBA" id="ARBA00012513"/>
    </source>
</evidence>
<organism evidence="16 17">
    <name type="scientific">Callorhinchus milii</name>
    <name type="common">Ghost shark</name>
    <dbReference type="NCBI Taxonomy" id="7868"/>
    <lineage>
        <taxon>Eukaryota</taxon>
        <taxon>Metazoa</taxon>
        <taxon>Chordata</taxon>
        <taxon>Craniata</taxon>
        <taxon>Vertebrata</taxon>
        <taxon>Chondrichthyes</taxon>
        <taxon>Holocephali</taxon>
        <taxon>Chimaeriformes</taxon>
        <taxon>Callorhinchidae</taxon>
        <taxon>Callorhinchus</taxon>
    </lineage>
</organism>